<organism evidence="1 2">
    <name type="scientific">Thermosulfuriphilus ammonigenes</name>
    <dbReference type="NCBI Taxonomy" id="1936021"/>
    <lineage>
        <taxon>Bacteria</taxon>
        <taxon>Pseudomonadati</taxon>
        <taxon>Thermodesulfobacteriota</taxon>
        <taxon>Thermodesulfobacteria</taxon>
        <taxon>Thermodesulfobacteriales</taxon>
        <taxon>Thermodesulfobacteriaceae</taxon>
        <taxon>Thermosulfuriphilus</taxon>
    </lineage>
</organism>
<sequence length="157" mass="17281">MIALRRVRPKGGRTLIALILLGSILQASPLWGHRVGSRVIQGGVGLEAFYGDGSPMAYCQVEVFRQGDKLPFQTGATDKNGRFLFFPDPPGSYQIVISDGQGHRLERTIATGRKSQPQPGEETSKNQLKPALLDILRAGSGLVLILIFYFVLKRYLK</sequence>
<dbReference type="EMBL" id="CP048877">
    <property type="protein sequence ID" value="QIJ71029.1"/>
    <property type="molecule type" value="Genomic_DNA"/>
</dbReference>
<dbReference type="KEGG" id="tav:G4V39_01520"/>
<dbReference type="AlphaFoldDB" id="A0A6G7PTM0"/>
<evidence type="ECO:0000313" key="2">
    <source>
        <dbReference type="Proteomes" id="UP000502179"/>
    </source>
</evidence>
<gene>
    <name evidence="1" type="ORF">G4V39_01520</name>
</gene>
<keyword evidence="1" id="KW-0645">Protease</keyword>
<accession>A0A6G7PTM0</accession>
<name>A0A6G7PTM0_9BACT</name>
<keyword evidence="2" id="KW-1185">Reference proteome</keyword>
<dbReference type="SUPFAM" id="SSF49478">
    <property type="entry name" value="Cna protein B-type domain"/>
    <property type="match status" value="1"/>
</dbReference>
<keyword evidence="1" id="KW-0121">Carboxypeptidase</keyword>
<dbReference type="GO" id="GO:0004180">
    <property type="term" value="F:carboxypeptidase activity"/>
    <property type="evidence" value="ECO:0007669"/>
    <property type="project" value="UniProtKB-KW"/>
</dbReference>
<proteinExistence type="predicted"/>
<dbReference type="Proteomes" id="UP000502179">
    <property type="component" value="Chromosome"/>
</dbReference>
<evidence type="ECO:0000313" key="1">
    <source>
        <dbReference type="EMBL" id="QIJ71029.1"/>
    </source>
</evidence>
<keyword evidence="1" id="KW-0378">Hydrolase</keyword>
<reference evidence="1 2" key="1">
    <citation type="submission" date="2020-02" db="EMBL/GenBank/DDBJ databases">
        <title>Genome analysis of Thermosulfuriphilus ammonigenes ST65T, an anaerobic thermophilic chemolithoautotrophic bacterium isolated from a deep-sea hydrothermal vent.</title>
        <authorList>
            <person name="Slobodkina G."/>
            <person name="Allioux M."/>
            <person name="Merkel A."/>
            <person name="Alain K."/>
            <person name="Jebbar M."/>
            <person name="Slobodkin A."/>
        </authorList>
    </citation>
    <scope>NUCLEOTIDE SEQUENCE [LARGE SCALE GENOMIC DNA]</scope>
    <source>
        <strain evidence="1 2">ST65</strain>
    </source>
</reference>
<protein>
    <submittedName>
        <fullName evidence="1">Carboxypeptidase regulatory-like domain-containing protein</fullName>
    </submittedName>
</protein>
<dbReference type="RefSeq" id="WP_166031251.1">
    <property type="nucleotide sequence ID" value="NZ_CP048877.1"/>
</dbReference>